<proteinExistence type="predicted"/>
<dbReference type="NCBIfam" id="TIGR01614">
    <property type="entry name" value="PME_inhib"/>
    <property type="match status" value="1"/>
</dbReference>
<evidence type="ECO:0000256" key="1">
    <source>
        <dbReference type="ARBA" id="ARBA00022729"/>
    </source>
</evidence>
<dbReference type="Proteomes" id="UP001318860">
    <property type="component" value="Unassembled WGS sequence"/>
</dbReference>
<sequence length="206" mass="22017">MRILPSLFLITLFLPAYSAQSTAPAAAPAPSTTANATDFIRTSCETTLYPELCYNSLSGYASAVQQDPARLAAVAVGVSLSGAARMAMYLADLSRRATYGAANPRAATALRDCFDVFGDAVDQLRGSLKQMRRLTGTGEQLRFQISNVQTWMSAALTNEDTCTDGFEGVADCPVKTDVCDRTVKVKEVTSNALALVNHYVANFVVP</sequence>
<protein>
    <recommendedName>
        <fullName evidence="3">Pectinesterase inhibitor domain-containing protein</fullName>
    </recommendedName>
</protein>
<keyword evidence="5" id="KW-1185">Reference proteome</keyword>
<evidence type="ECO:0000256" key="2">
    <source>
        <dbReference type="SAM" id="SignalP"/>
    </source>
</evidence>
<feature type="domain" description="Pectinesterase inhibitor" evidence="3">
    <location>
        <begin position="35"/>
        <end position="195"/>
    </location>
</feature>
<accession>A0ABR0WJF8</accession>
<dbReference type="CDD" id="cd15798">
    <property type="entry name" value="PMEI-like_3"/>
    <property type="match status" value="1"/>
</dbReference>
<dbReference type="SUPFAM" id="SSF101148">
    <property type="entry name" value="Plant invertase/pectin methylesterase inhibitor"/>
    <property type="match status" value="1"/>
</dbReference>
<gene>
    <name evidence="4" type="ORF">DH2020_020615</name>
</gene>
<reference evidence="4 5" key="1">
    <citation type="journal article" date="2021" name="Comput. Struct. Biotechnol. J.">
        <title>De novo genome assembly of the potent medicinal plant Rehmannia glutinosa using nanopore technology.</title>
        <authorList>
            <person name="Ma L."/>
            <person name="Dong C."/>
            <person name="Song C."/>
            <person name="Wang X."/>
            <person name="Zheng X."/>
            <person name="Niu Y."/>
            <person name="Chen S."/>
            <person name="Feng W."/>
        </authorList>
    </citation>
    <scope>NUCLEOTIDE SEQUENCE [LARGE SCALE GENOMIC DNA]</scope>
    <source>
        <strain evidence="4">DH-2019</strain>
    </source>
</reference>
<feature type="chain" id="PRO_5045083894" description="Pectinesterase inhibitor domain-containing protein" evidence="2">
    <location>
        <begin position="20"/>
        <end position="206"/>
    </location>
</feature>
<dbReference type="PANTHER" id="PTHR31080">
    <property type="entry name" value="PECTINESTERASE INHIBITOR-LIKE"/>
    <property type="match status" value="1"/>
</dbReference>
<dbReference type="SMART" id="SM00856">
    <property type="entry name" value="PMEI"/>
    <property type="match status" value="1"/>
</dbReference>
<dbReference type="PANTHER" id="PTHR31080:SF64">
    <property type="entry name" value="PLANT INVERTASE_PECTIN METHYLESTERASE INHIBITOR SUPERFAMILY PROTEIN"/>
    <property type="match status" value="1"/>
</dbReference>
<comment type="caution">
    <text evidence="4">The sequence shown here is derived from an EMBL/GenBank/DDBJ whole genome shotgun (WGS) entry which is preliminary data.</text>
</comment>
<evidence type="ECO:0000313" key="5">
    <source>
        <dbReference type="Proteomes" id="UP001318860"/>
    </source>
</evidence>
<feature type="signal peptide" evidence="2">
    <location>
        <begin position="1"/>
        <end position="19"/>
    </location>
</feature>
<dbReference type="Gene3D" id="1.20.140.40">
    <property type="entry name" value="Invertase/pectin methylesterase inhibitor family protein"/>
    <property type="match status" value="1"/>
</dbReference>
<name>A0ABR0WJF8_REHGL</name>
<evidence type="ECO:0000259" key="3">
    <source>
        <dbReference type="SMART" id="SM00856"/>
    </source>
</evidence>
<organism evidence="4 5">
    <name type="scientific">Rehmannia glutinosa</name>
    <name type="common">Chinese foxglove</name>
    <dbReference type="NCBI Taxonomy" id="99300"/>
    <lineage>
        <taxon>Eukaryota</taxon>
        <taxon>Viridiplantae</taxon>
        <taxon>Streptophyta</taxon>
        <taxon>Embryophyta</taxon>
        <taxon>Tracheophyta</taxon>
        <taxon>Spermatophyta</taxon>
        <taxon>Magnoliopsida</taxon>
        <taxon>eudicotyledons</taxon>
        <taxon>Gunneridae</taxon>
        <taxon>Pentapetalae</taxon>
        <taxon>asterids</taxon>
        <taxon>lamiids</taxon>
        <taxon>Lamiales</taxon>
        <taxon>Orobanchaceae</taxon>
        <taxon>Rehmannieae</taxon>
        <taxon>Rehmannia</taxon>
    </lineage>
</organism>
<dbReference type="EMBL" id="JABTTQ020000011">
    <property type="protein sequence ID" value="KAK6146746.1"/>
    <property type="molecule type" value="Genomic_DNA"/>
</dbReference>
<keyword evidence="1 2" id="KW-0732">Signal</keyword>
<dbReference type="InterPro" id="IPR006501">
    <property type="entry name" value="Pectinesterase_inhib_dom"/>
</dbReference>
<dbReference type="InterPro" id="IPR051955">
    <property type="entry name" value="PME_Inhibitor"/>
</dbReference>
<evidence type="ECO:0000313" key="4">
    <source>
        <dbReference type="EMBL" id="KAK6146746.1"/>
    </source>
</evidence>
<dbReference type="InterPro" id="IPR035513">
    <property type="entry name" value="Invertase/methylesterase_inhib"/>
</dbReference>
<dbReference type="Pfam" id="PF04043">
    <property type="entry name" value="PMEI"/>
    <property type="match status" value="1"/>
</dbReference>